<dbReference type="EMBL" id="MU394318">
    <property type="protein sequence ID" value="KAI6086115.1"/>
    <property type="molecule type" value="Genomic_DNA"/>
</dbReference>
<keyword evidence="2" id="KW-1185">Reference proteome</keyword>
<name>A0ACC0D061_9PEZI</name>
<evidence type="ECO:0000313" key="1">
    <source>
        <dbReference type="EMBL" id="KAI6086115.1"/>
    </source>
</evidence>
<reference evidence="1 2" key="1">
    <citation type="journal article" date="2022" name="New Phytol.">
        <title>Ecological generalism drives hyperdiversity of secondary metabolite gene clusters in xylarialean endophytes.</title>
        <authorList>
            <person name="Franco M.E.E."/>
            <person name="Wisecaver J.H."/>
            <person name="Arnold A.E."/>
            <person name="Ju Y.M."/>
            <person name="Slot J.C."/>
            <person name="Ahrendt S."/>
            <person name="Moore L.P."/>
            <person name="Eastman K.E."/>
            <person name="Scott K."/>
            <person name="Konkel Z."/>
            <person name="Mondo S.J."/>
            <person name="Kuo A."/>
            <person name="Hayes R.D."/>
            <person name="Haridas S."/>
            <person name="Andreopoulos B."/>
            <person name="Riley R."/>
            <person name="LaButti K."/>
            <person name="Pangilinan J."/>
            <person name="Lipzen A."/>
            <person name="Amirebrahimi M."/>
            <person name="Yan J."/>
            <person name="Adam C."/>
            <person name="Keymanesh K."/>
            <person name="Ng V."/>
            <person name="Louie K."/>
            <person name="Northen T."/>
            <person name="Drula E."/>
            <person name="Henrissat B."/>
            <person name="Hsieh H.M."/>
            <person name="Youens-Clark K."/>
            <person name="Lutzoni F."/>
            <person name="Miadlikowska J."/>
            <person name="Eastwood D.C."/>
            <person name="Hamelin R.C."/>
            <person name="Grigoriev I.V."/>
            <person name="U'Ren J.M."/>
        </authorList>
    </citation>
    <scope>NUCLEOTIDE SEQUENCE [LARGE SCALE GENOMIC DNA]</scope>
    <source>
        <strain evidence="1 2">ER1909</strain>
    </source>
</reference>
<accession>A0ACC0D061</accession>
<evidence type="ECO:0000313" key="2">
    <source>
        <dbReference type="Proteomes" id="UP001497680"/>
    </source>
</evidence>
<gene>
    <name evidence="1" type="ORF">F4821DRAFT_260201</name>
</gene>
<dbReference type="Proteomes" id="UP001497680">
    <property type="component" value="Unassembled WGS sequence"/>
</dbReference>
<organism evidence="1 2">
    <name type="scientific">Hypoxylon rubiginosum</name>
    <dbReference type="NCBI Taxonomy" id="110542"/>
    <lineage>
        <taxon>Eukaryota</taxon>
        <taxon>Fungi</taxon>
        <taxon>Dikarya</taxon>
        <taxon>Ascomycota</taxon>
        <taxon>Pezizomycotina</taxon>
        <taxon>Sordariomycetes</taxon>
        <taxon>Xylariomycetidae</taxon>
        <taxon>Xylariales</taxon>
        <taxon>Hypoxylaceae</taxon>
        <taxon>Hypoxylon</taxon>
    </lineage>
</organism>
<proteinExistence type="predicted"/>
<comment type="caution">
    <text evidence="1">The sequence shown here is derived from an EMBL/GenBank/DDBJ whole genome shotgun (WGS) entry which is preliminary data.</text>
</comment>
<sequence length="538" mass="60161">MSSEAAELDVGNTTAPPNSYYTNLHLSAVASLYPPSPPNAKRMCEAKLPQATAPEQSKLIRVYYTEPSYFGYNPNSYLIKETRYGVQQEWHAASDELVADDAAPGSSVAAVGWWVSSEDVGDIWETRVYYVDNNGNIRERVNHSSFKPTATDDFDAELHKPEELVPPTPGWKQTLLSSDAKLDGTTFPTISPLPTTKLTAVHFDVGYIYVFYQGIDGSVHVLVYQPGQGWQVQNDEVVNAQLVKSGAPLSAVVGGWNEVRLFYVTPQDQLAEVYADSHTPWTKTKMPSYDLGNSTAMISAVAWNYASPFFQVRIYVAGERDELQEYSFSRNADGISRDTDGWIVADQTVSGSVTQKTPGPNVPLSAVAAVMLENGCNPKVYFHPRRAIAEWDVCAKTMFPAGLAKVGEKSAARRKIEEETRVKIREEEERQREEGRKREEARKQEEEKRLEEQRKRDEEKRREEEKKGPALSADDTKQKQEMTKVRVGQKVPVKSKALLDKIKNQSGCTMGFEWVKEENGWRCAGGVHTLTDAEFAAL</sequence>
<protein>
    <submittedName>
        <fullName evidence="1">Uncharacterized protein</fullName>
    </submittedName>
</protein>